<dbReference type="EMBL" id="BAAAJK010000053">
    <property type="protein sequence ID" value="GAA1401829.1"/>
    <property type="molecule type" value="Genomic_DNA"/>
</dbReference>
<dbReference type="RefSeq" id="WP_344029293.1">
    <property type="nucleotide sequence ID" value="NZ_BAAAJK010000053.1"/>
</dbReference>
<reference evidence="2" key="1">
    <citation type="journal article" date="2019" name="Int. J. Syst. Evol. Microbiol.">
        <title>The Global Catalogue of Microorganisms (GCM) 10K type strain sequencing project: providing services to taxonomists for standard genome sequencing and annotation.</title>
        <authorList>
            <consortium name="The Broad Institute Genomics Platform"/>
            <consortium name="The Broad Institute Genome Sequencing Center for Infectious Disease"/>
            <person name="Wu L."/>
            <person name="Ma J."/>
        </authorList>
    </citation>
    <scope>NUCLEOTIDE SEQUENCE [LARGE SCALE GENOMIC DNA]</scope>
    <source>
        <strain evidence="2">JCM 11896</strain>
    </source>
</reference>
<proteinExistence type="predicted"/>
<evidence type="ECO:0000313" key="2">
    <source>
        <dbReference type="Proteomes" id="UP001501414"/>
    </source>
</evidence>
<organism evidence="1 2">
    <name type="scientific">Pseudonocardia kongjuensis</name>
    <dbReference type="NCBI Taxonomy" id="102227"/>
    <lineage>
        <taxon>Bacteria</taxon>
        <taxon>Bacillati</taxon>
        <taxon>Actinomycetota</taxon>
        <taxon>Actinomycetes</taxon>
        <taxon>Pseudonocardiales</taxon>
        <taxon>Pseudonocardiaceae</taxon>
        <taxon>Pseudonocardia</taxon>
    </lineage>
</organism>
<evidence type="ECO:0000313" key="1">
    <source>
        <dbReference type="EMBL" id="GAA1401829.1"/>
    </source>
</evidence>
<accession>A0ABP4IY52</accession>
<dbReference type="Proteomes" id="UP001501414">
    <property type="component" value="Unassembled WGS sequence"/>
</dbReference>
<gene>
    <name evidence="1" type="ORF">GCM10009613_60820</name>
</gene>
<dbReference type="InterPro" id="IPR045677">
    <property type="entry name" value="DUF6197"/>
</dbReference>
<protein>
    <submittedName>
        <fullName evidence="1">Uncharacterized protein</fullName>
    </submittedName>
</protein>
<sequence length="117" mass="12700">MLDRAADLIAAHGLWKGELWPGADRGCRYGSGQATCLAGALLVARLDQAGLLGPAVPAPTSAALLDDPAAEAVAQVLRRRHVRGLTDVMRWSDRLRIARRRRAVRVLRAAARRCRRG</sequence>
<dbReference type="Pfam" id="PF19698">
    <property type="entry name" value="DUF6197"/>
    <property type="match status" value="1"/>
</dbReference>
<comment type="caution">
    <text evidence="1">The sequence shown here is derived from an EMBL/GenBank/DDBJ whole genome shotgun (WGS) entry which is preliminary data.</text>
</comment>
<keyword evidence="2" id="KW-1185">Reference proteome</keyword>
<name>A0ABP4IY52_9PSEU</name>